<keyword evidence="7" id="KW-0413">Isomerase</keyword>
<proteinExistence type="predicted"/>
<dbReference type="InterPro" id="IPR051804">
    <property type="entry name" value="Carb_Metab_Reg_Kinase/Isom"/>
</dbReference>
<comment type="caution">
    <text evidence="7">The sequence shown here is derived from an EMBL/GenBank/DDBJ whole genome shotgun (WGS) entry which is preliminary data.</text>
</comment>
<dbReference type="PIRSF" id="PIRSF036894">
    <property type="entry name" value="PMI_Firm_short"/>
    <property type="match status" value="1"/>
</dbReference>
<evidence type="ECO:0000259" key="6">
    <source>
        <dbReference type="Pfam" id="PF21621"/>
    </source>
</evidence>
<dbReference type="InterPro" id="IPR046457">
    <property type="entry name" value="PMI_typeI_cat"/>
</dbReference>
<sequence length="320" mass="36168">MEMIKLSPAFKDYLWGGTRLKDNYKMKTDLDIVAEAWELSAHPDGPATVLNGEYQGKTFVEYLDGMGKGIWGSNAQHFDQFPILIKFIDAKQPLSIQVHPNDEYALRVEHEYGKNEMWYIVDCEPGSFLYYGVNQDLTKEAFRKHIEDDTILDVLHKVEVKKGDCFFIKAGTIHAIGTGCLICEIQQNSNSTYRVYDFGRVGVDGKPRELHIDKAVDVSILTPSGKNGEPEGKKEIHDNYSDTLLAKTEYFTTIEYDVKKELSLSVDDSSFHSYIILEGEGTVESEDQVIEFKKGDSIFIPAGFGNFKIIGNCNVIETFI</sequence>
<dbReference type="InterPro" id="IPR014628">
    <property type="entry name" value="Man6P_isomerase_Firm_short"/>
</dbReference>
<dbReference type="CDD" id="cd07010">
    <property type="entry name" value="cupin_PMI_type_I_N_bac"/>
    <property type="match status" value="1"/>
</dbReference>
<keyword evidence="2" id="KW-0862">Zinc</keyword>
<accession>A0ABU0DYY7</accession>
<feature type="domain" description="Phosphomannose isomerase type I catalytic" evidence="5">
    <location>
        <begin position="3"/>
        <end position="106"/>
    </location>
</feature>
<organism evidence="7 8">
    <name type="scientific">Breznakia pachnodae</name>
    <dbReference type="NCBI Taxonomy" id="265178"/>
    <lineage>
        <taxon>Bacteria</taxon>
        <taxon>Bacillati</taxon>
        <taxon>Bacillota</taxon>
        <taxon>Erysipelotrichia</taxon>
        <taxon>Erysipelotrichales</taxon>
        <taxon>Erysipelotrichaceae</taxon>
        <taxon>Breznakia</taxon>
    </lineage>
</organism>
<evidence type="ECO:0000256" key="3">
    <source>
        <dbReference type="ARBA" id="ARBA00029741"/>
    </source>
</evidence>
<gene>
    <name evidence="7" type="ORF">J2S15_000590</name>
</gene>
<protein>
    <recommendedName>
        <fullName evidence="3">Phosphohexomutase</fullName>
    </recommendedName>
    <alternativeName>
        <fullName evidence="4">Phosphomannose isomerase</fullName>
    </alternativeName>
</protein>
<name>A0ABU0DYY7_9FIRM</name>
<reference evidence="7 8" key="1">
    <citation type="submission" date="2023-07" db="EMBL/GenBank/DDBJ databases">
        <title>Genomic Encyclopedia of Type Strains, Phase IV (KMG-IV): sequencing the most valuable type-strain genomes for metagenomic binning, comparative biology and taxonomic classification.</title>
        <authorList>
            <person name="Goeker M."/>
        </authorList>
    </citation>
    <scope>NUCLEOTIDE SEQUENCE [LARGE SCALE GENOMIC DNA]</scope>
    <source>
        <strain evidence="7 8">DSM 16784</strain>
    </source>
</reference>
<dbReference type="PANTHER" id="PTHR42742:SF3">
    <property type="entry name" value="FRUCTOKINASE"/>
    <property type="match status" value="1"/>
</dbReference>
<dbReference type="InterPro" id="IPR014710">
    <property type="entry name" value="RmlC-like_jellyroll"/>
</dbReference>
<dbReference type="PANTHER" id="PTHR42742">
    <property type="entry name" value="TRANSCRIPTIONAL REPRESSOR MPRA"/>
    <property type="match status" value="1"/>
</dbReference>
<feature type="domain" description="Mannose-6-phosphate isomerase cupin" evidence="6">
    <location>
        <begin position="245"/>
        <end position="318"/>
    </location>
</feature>
<dbReference type="Pfam" id="PF21621">
    <property type="entry name" value="MPI_cupin_dom"/>
    <property type="match status" value="1"/>
</dbReference>
<dbReference type="Gene3D" id="2.60.120.10">
    <property type="entry name" value="Jelly Rolls"/>
    <property type="match status" value="2"/>
</dbReference>
<dbReference type="SUPFAM" id="SSF51182">
    <property type="entry name" value="RmlC-like cupins"/>
    <property type="match status" value="1"/>
</dbReference>
<dbReference type="Pfam" id="PF20511">
    <property type="entry name" value="PMI_typeI_cat"/>
    <property type="match status" value="1"/>
</dbReference>
<dbReference type="InterPro" id="IPR049071">
    <property type="entry name" value="MPI_cupin_dom"/>
</dbReference>
<evidence type="ECO:0000256" key="4">
    <source>
        <dbReference type="ARBA" id="ARBA00030762"/>
    </source>
</evidence>
<dbReference type="EMBL" id="JAUSUR010000001">
    <property type="protein sequence ID" value="MDQ0359859.1"/>
    <property type="molecule type" value="Genomic_DNA"/>
</dbReference>
<keyword evidence="1" id="KW-0479">Metal-binding</keyword>
<evidence type="ECO:0000256" key="1">
    <source>
        <dbReference type="ARBA" id="ARBA00022723"/>
    </source>
</evidence>
<keyword evidence="8" id="KW-1185">Reference proteome</keyword>
<dbReference type="InterPro" id="IPR011051">
    <property type="entry name" value="RmlC_Cupin_sf"/>
</dbReference>
<evidence type="ECO:0000256" key="2">
    <source>
        <dbReference type="ARBA" id="ARBA00022833"/>
    </source>
</evidence>
<dbReference type="Proteomes" id="UP001230220">
    <property type="component" value="Unassembled WGS sequence"/>
</dbReference>
<evidence type="ECO:0000259" key="5">
    <source>
        <dbReference type="Pfam" id="PF20511"/>
    </source>
</evidence>
<evidence type="ECO:0000313" key="7">
    <source>
        <dbReference type="EMBL" id="MDQ0359859.1"/>
    </source>
</evidence>
<dbReference type="GO" id="GO:0004476">
    <property type="term" value="F:mannose-6-phosphate isomerase activity"/>
    <property type="evidence" value="ECO:0007669"/>
    <property type="project" value="UniProtKB-EC"/>
</dbReference>
<evidence type="ECO:0000313" key="8">
    <source>
        <dbReference type="Proteomes" id="UP001230220"/>
    </source>
</evidence>
<dbReference type="RefSeq" id="WP_307405326.1">
    <property type="nucleotide sequence ID" value="NZ_JAUSUR010000001.1"/>
</dbReference>